<protein>
    <submittedName>
        <fullName evidence="10">Dolichyl-phosphate-mannose-protein mannosyltransferase</fullName>
    </submittedName>
</protein>
<feature type="transmembrane region" description="Helical" evidence="8">
    <location>
        <begin position="6"/>
        <end position="24"/>
    </location>
</feature>
<keyword evidence="4 10" id="KW-0808">Transferase</keyword>
<dbReference type="STRING" id="1678841.TBC1_12433"/>
<accession>A0A0S7C6R7</accession>
<evidence type="ECO:0000256" key="5">
    <source>
        <dbReference type="ARBA" id="ARBA00022692"/>
    </source>
</evidence>
<proteinExistence type="predicted"/>
<organism evidence="10">
    <name type="scientific">Lentimicrobium saccharophilum</name>
    <dbReference type="NCBI Taxonomy" id="1678841"/>
    <lineage>
        <taxon>Bacteria</taxon>
        <taxon>Pseudomonadati</taxon>
        <taxon>Bacteroidota</taxon>
        <taxon>Bacteroidia</taxon>
        <taxon>Bacteroidales</taxon>
        <taxon>Lentimicrobiaceae</taxon>
        <taxon>Lentimicrobium</taxon>
    </lineage>
</organism>
<keyword evidence="5 8" id="KW-0812">Transmembrane</keyword>
<evidence type="ECO:0000313" key="11">
    <source>
        <dbReference type="Proteomes" id="UP000053091"/>
    </source>
</evidence>
<evidence type="ECO:0000256" key="6">
    <source>
        <dbReference type="ARBA" id="ARBA00022989"/>
    </source>
</evidence>
<gene>
    <name evidence="10" type="ORF">TBC1_12433</name>
</gene>
<evidence type="ECO:0000313" key="10">
    <source>
        <dbReference type="EMBL" id="GAP44623.1"/>
    </source>
</evidence>
<dbReference type="GO" id="GO:0009103">
    <property type="term" value="P:lipopolysaccharide biosynthetic process"/>
    <property type="evidence" value="ECO:0007669"/>
    <property type="project" value="UniProtKB-ARBA"/>
</dbReference>
<feature type="transmembrane region" description="Helical" evidence="8">
    <location>
        <begin position="353"/>
        <end position="369"/>
    </location>
</feature>
<sequence>MIKPAVSVKIALLAVALLYLYSLWHREPDVDDAWIGEHAYWLVEKGYVKSELMHGITNQHVRNIVHHKLFTLNGALFITLFSFSLWTLKSVSLMWLLIFGVIFFITIRRKEGSPAAWFAMLLMAVNAFIFQYSFVYRPEIMVMTLGFISWLFLDQYLHNKSRYALIFSGLFAGLAASAHLNGLIFIMAGGLLLLWNRKLLPAIIFGLSVLPSLMIYFFDFTREYGFSYWLYQLNDAPALHKSSILPHSLSFFGKIFREHMRFFHSPAEISQSLLLLFCLILGYPFLKQKKALLRYFLLLVISLSLVAVHTTSKYMLMYMPFILYIITITFLHIYDGRKTEQKLLRGIEVKKAWPWAVALLFIYFSIGMIRNIQISTRKFDPGKHAELSNKYIGTRQDTVRVIAPMDFIFNEIEHFERIQGDLSFADMQKAGHDLHGKSFLKMADSLGIHYLLLSDHYLEKFGLDGFTVADFRSAGFTVAGKEENLQIIKNEEP</sequence>
<name>A0A0S7C6R7_9BACT</name>
<feature type="domain" description="Glycosyltransferase RgtA/B/C/D-like" evidence="9">
    <location>
        <begin position="75"/>
        <end position="210"/>
    </location>
</feature>
<keyword evidence="6 8" id="KW-1133">Transmembrane helix</keyword>
<evidence type="ECO:0000256" key="1">
    <source>
        <dbReference type="ARBA" id="ARBA00004651"/>
    </source>
</evidence>
<dbReference type="PANTHER" id="PTHR33908:SF11">
    <property type="entry name" value="MEMBRANE PROTEIN"/>
    <property type="match status" value="1"/>
</dbReference>
<feature type="transmembrane region" description="Helical" evidence="8">
    <location>
        <begin position="92"/>
        <end position="108"/>
    </location>
</feature>
<dbReference type="AlphaFoldDB" id="A0A0S7C6R7"/>
<evidence type="ECO:0000259" key="9">
    <source>
        <dbReference type="Pfam" id="PF13231"/>
    </source>
</evidence>
<evidence type="ECO:0000256" key="8">
    <source>
        <dbReference type="SAM" id="Phobius"/>
    </source>
</evidence>
<feature type="transmembrane region" description="Helical" evidence="8">
    <location>
        <begin position="315"/>
        <end position="333"/>
    </location>
</feature>
<evidence type="ECO:0000256" key="7">
    <source>
        <dbReference type="ARBA" id="ARBA00023136"/>
    </source>
</evidence>
<feature type="transmembrane region" description="Helical" evidence="8">
    <location>
        <begin position="199"/>
        <end position="218"/>
    </location>
</feature>
<feature type="transmembrane region" description="Helical" evidence="8">
    <location>
        <begin position="164"/>
        <end position="193"/>
    </location>
</feature>
<dbReference type="InterPro" id="IPR050297">
    <property type="entry name" value="LipidA_mod_glycosyltrf_83"/>
</dbReference>
<feature type="transmembrane region" description="Helical" evidence="8">
    <location>
        <begin position="115"/>
        <end position="134"/>
    </location>
</feature>
<keyword evidence="11" id="KW-1185">Reference proteome</keyword>
<dbReference type="PANTHER" id="PTHR33908">
    <property type="entry name" value="MANNOSYLTRANSFERASE YKCB-RELATED"/>
    <property type="match status" value="1"/>
</dbReference>
<comment type="subcellular location">
    <subcellularLocation>
        <location evidence="1">Cell membrane</location>
        <topology evidence="1">Multi-pass membrane protein</topology>
    </subcellularLocation>
</comment>
<dbReference type="OrthoDB" id="939363at2"/>
<dbReference type="InterPro" id="IPR038731">
    <property type="entry name" value="RgtA/B/C-like"/>
</dbReference>
<evidence type="ECO:0000256" key="4">
    <source>
        <dbReference type="ARBA" id="ARBA00022679"/>
    </source>
</evidence>
<reference evidence="10" key="1">
    <citation type="journal article" date="2015" name="Genome Announc.">
        <title>Draft Genome Sequence of Bacteroidales Strain TBC1, a Novel Isolate from a Methanogenic Wastewater Treatment System.</title>
        <authorList>
            <person name="Tourlousse D.M."/>
            <person name="Matsuura N."/>
            <person name="Sun L."/>
            <person name="Toyonaga M."/>
            <person name="Kuroda K."/>
            <person name="Ohashi A."/>
            <person name="Cruz R."/>
            <person name="Yamaguchi T."/>
            <person name="Sekiguchi Y."/>
        </authorList>
    </citation>
    <scope>NUCLEOTIDE SEQUENCE [LARGE SCALE GENOMIC DNA]</scope>
    <source>
        <strain evidence="10">TBC1</strain>
    </source>
</reference>
<dbReference type="Proteomes" id="UP000053091">
    <property type="component" value="Unassembled WGS sequence"/>
</dbReference>
<keyword evidence="7 8" id="KW-0472">Membrane</keyword>
<dbReference type="GO" id="GO:0005886">
    <property type="term" value="C:plasma membrane"/>
    <property type="evidence" value="ECO:0007669"/>
    <property type="project" value="UniProtKB-SubCell"/>
</dbReference>
<dbReference type="Pfam" id="PF13231">
    <property type="entry name" value="PMT_2"/>
    <property type="match status" value="1"/>
</dbReference>
<keyword evidence="3 10" id="KW-0328">Glycosyltransferase</keyword>
<feature type="transmembrane region" description="Helical" evidence="8">
    <location>
        <begin position="269"/>
        <end position="286"/>
    </location>
</feature>
<feature type="transmembrane region" description="Helical" evidence="8">
    <location>
        <begin position="292"/>
        <end position="308"/>
    </location>
</feature>
<dbReference type="EMBL" id="DF968183">
    <property type="protein sequence ID" value="GAP44623.1"/>
    <property type="molecule type" value="Genomic_DNA"/>
</dbReference>
<dbReference type="GO" id="GO:0016763">
    <property type="term" value="F:pentosyltransferase activity"/>
    <property type="evidence" value="ECO:0007669"/>
    <property type="project" value="TreeGrafter"/>
</dbReference>
<keyword evidence="2" id="KW-1003">Cell membrane</keyword>
<evidence type="ECO:0000256" key="2">
    <source>
        <dbReference type="ARBA" id="ARBA00022475"/>
    </source>
</evidence>
<dbReference type="RefSeq" id="WP_062044228.1">
    <property type="nucleotide sequence ID" value="NZ_DF968183.1"/>
</dbReference>
<evidence type="ECO:0000256" key="3">
    <source>
        <dbReference type="ARBA" id="ARBA00022676"/>
    </source>
</evidence>